<feature type="signal peptide" evidence="1">
    <location>
        <begin position="1"/>
        <end position="17"/>
    </location>
</feature>
<keyword evidence="3" id="KW-1185">Reference proteome</keyword>
<keyword evidence="1" id="KW-0732">Signal</keyword>
<comment type="caution">
    <text evidence="2">The sequence shown here is derived from an EMBL/GenBank/DDBJ whole genome shotgun (WGS) entry which is preliminary data.</text>
</comment>
<reference evidence="2 3" key="1">
    <citation type="journal article" date="2015" name="Nat. Commun.">
        <title>Lucilia cuprina genome unlocks parasitic fly biology to underpin future interventions.</title>
        <authorList>
            <person name="Anstead C.A."/>
            <person name="Korhonen P.K."/>
            <person name="Young N.D."/>
            <person name="Hall R.S."/>
            <person name="Jex A.R."/>
            <person name="Murali S.C."/>
            <person name="Hughes D.S."/>
            <person name="Lee S.F."/>
            <person name="Perry T."/>
            <person name="Stroehlein A.J."/>
            <person name="Ansell B.R."/>
            <person name="Breugelmans B."/>
            <person name="Hofmann A."/>
            <person name="Qu J."/>
            <person name="Dugan S."/>
            <person name="Lee S.L."/>
            <person name="Chao H."/>
            <person name="Dinh H."/>
            <person name="Han Y."/>
            <person name="Doddapaneni H.V."/>
            <person name="Worley K.C."/>
            <person name="Muzny D.M."/>
            <person name="Ioannidis P."/>
            <person name="Waterhouse R.M."/>
            <person name="Zdobnov E.M."/>
            <person name="James P.J."/>
            <person name="Bagnall N.H."/>
            <person name="Kotze A.C."/>
            <person name="Gibbs R.A."/>
            <person name="Richards S."/>
            <person name="Batterham P."/>
            <person name="Gasser R.B."/>
        </authorList>
    </citation>
    <scope>NUCLEOTIDE SEQUENCE [LARGE SCALE GENOMIC DNA]</scope>
    <source>
        <strain evidence="2 3">LS</strain>
        <tissue evidence="2">Full body</tissue>
    </source>
</reference>
<dbReference type="AlphaFoldDB" id="A0A0L0C236"/>
<gene>
    <name evidence="2" type="ORF">FF38_03335</name>
</gene>
<evidence type="ECO:0000256" key="1">
    <source>
        <dbReference type="SAM" id="SignalP"/>
    </source>
</evidence>
<name>A0A0L0C236_LUCCU</name>
<dbReference type="OrthoDB" id="7983701at2759"/>
<protein>
    <recommendedName>
        <fullName evidence="4">Protein TsetseEP domain-containing protein</fullName>
    </recommendedName>
</protein>
<evidence type="ECO:0000313" key="3">
    <source>
        <dbReference type="Proteomes" id="UP000037069"/>
    </source>
</evidence>
<dbReference type="EMBL" id="JRES01000987">
    <property type="protein sequence ID" value="KNC26408.1"/>
    <property type="molecule type" value="Genomic_DNA"/>
</dbReference>
<dbReference type="Proteomes" id="UP000037069">
    <property type="component" value="Unassembled WGS sequence"/>
</dbReference>
<proteinExistence type="predicted"/>
<accession>A0A0L0C236</accession>
<evidence type="ECO:0000313" key="2">
    <source>
        <dbReference type="EMBL" id="KNC26408.1"/>
    </source>
</evidence>
<feature type="chain" id="PRO_5005535760" description="Protein TsetseEP domain-containing protein" evidence="1">
    <location>
        <begin position="18"/>
        <end position="173"/>
    </location>
</feature>
<evidence type="ECO:0008006" key="4">
    <source>
        <dbReference type="Google" id="ProtNLM"/>
    </source>
</evidence>
<organism evidence="2 3">
    <name type="scientific">Lucilia cuprina</name>
    <name type="common">Green bottle fly</name>
    <name type="synonym">Australian sheep blowfly</name>
    <dbReference type="NCBI Taxonomy" id="7375"/>
    <lineage>
        <taxon>Eukaryota</taxon>
        <taxon>Metazoa</taxon>
        <taxon>Ecdysozoa</taxon>
        <taxon>Arthropoda</taxon>
        <taxon>Hexapoda</taxon>
        <taxon>Insecta</taxon>
        <taxon>Pterygota</taxon>
        <taxon>Neoptera</taxon>
        <taxon>Endopterygota</taxon>
        <taxon>Diptera</taxon>
        <taxon>Brachycera</taxon>
        <taxon>Muscomorpha</taxon>
        <taxon>Oestroidea</taxon>
        <taxon>Calliphoridae</taxon>
        <taxon>Luciliinae</taxon>
        <taxon>Lucilia</taxon>
    </lineage>
</organism>
<sequence length="173" mass="19627">MYSKIFFLLFASILVLAKCSTFKNNVKTSTKYLGGINCLIESVFNVENIANEFIYDIQICNNTKPSKFLTQIEDYCKSFGELTENIIDAHDNICKNAAYNETTDVKKITPTLCVSSIRTRMAKLNDLLEKSLNYVTNKAEKITDSCSKIAVNNLKLNLPIFTELVEYCAKLFK</sequence>